<keyword evidence="2" id="KW-1185">Reference proteome</keyword>
<proteinExistence type="predicted"/>
<sequence length="141" mass="16496">MTQPRRNRSRSKRRAIYCPDHGTYLDSVSQKYPLYTTEPEHLQQRGLSRLRSLTVIAGYGTVPLTGEWLEAFWCDHCQETRWYHVHRTVANRYRVVAAPETLWMRASGVILPTGNPSVGEFTRRQARQTQYQGIKDFRRIG</sequence>
<dbReference type="Proteomes" id="UP000185557">
    <property type="component" value="Unassembled WGS sequence"/>
</dbReference>
<dbReference type="EMBL" id="MRCG01000001">
    <property type="protein sequence ID" value="OKH51085.1"/>
    <property type="molecule type" value="Genomic_DNA"/>
</dbReference>
<dbReference type="OrthoDB" id="515405at2"/>
<evidence type="ECO:0000313" key="2">
    <source>
        <dbReference type="Proteomes" id="UP000185557"/>
    </source>
</evidence>
<dbReference type="RefSeq" id="WP_073606896.1">
    <property type="nucleotide sequence ID" value="NZ_MRCG01000001.1"/>
</dbReference>
<dbReference type="AlphaFoldDB" id="A0A1U7JBG6"/>
<comment type="caution">
    <text evidence="1">The sequence shown here is derived from an EMBL/GenBank/DDBJ whole genome shotgun (WGS) entry which is preliminary data.</text>
</comment>
<protein>
    <submittedName>
        <fullName evidence="1">Uncharacterized protein</fullName>
    </submittedName>
</protein>
<evidence type="ECO:0000313" key="1">
    <source>
        <dbReference type="EMBL" id="OKH51085.1"/>
    </source>
</evidence>
<accession>A0A1U7JBG6</accession>
<gene>
    <name evidence="1" type="ORF">NIES30_03180</name>
</gene>
<dbReference type="STRING" id="549789.NIES30_03180"/>
<organism evidence="1 2">
    <name type="scientific">Phormidium tenue NIES-30</name>
    <dbReference type="NCBI Taxonomy" id="549789"/>
    <lineage>
        <taxon>Bacteria</taxon>
        <taxon>Bacillati</taxon>
        <taxon>Cyanobacteriota</taxon>
        <taxon>Cyanophyceae</taxon>
        <taxon>Oscillatoriophycideae</taxon>
        <taxon>Oscillatoriales</taxon>
        <taxon>Oscillatoriaceae</taxon>
        <taxon>Phormidium</taxon>
    </lineage>
</organism>
<reference evidence="1 2" key="1">
    <citation type="submission" date="2016-11" db="EMBL/GenBank/DDBJ databases">
        <title>Draft Genome Sequences of Nine Cyanobacterial Strains from Diverse Habitats.</title>
        <authorList>
            <person name="Zhu T."/>
            <person name="Hou S."/>
            <person name="Lu X."/>
            <person name="Hess W.R."/>
        </authorList>
    </citation>
    <scope>NUCLEOTIDE SEQUENCE [LARGE SCALE GENOMIC DNA]</scope>
    <source>
        <strain evidence="1 2">NIES-30</strain>
    </source>
</reference>
<name>A0A1U7JBG6_9CYAN</name>